<organism evidence="1 2">
    <name type="scientific">Candidatus Avisuccinivibrio stercorigallinarum</name>
    <dbReference type="NCBI Taxonomy" id="2840704"/>
    <lineage>
        <taxon>Bacteria</taxon>
        <taxon>Pseudomonadati</taxon>
        <taxon>Pseudomonadota</taxon>
        <taxon>Gammaproteobacteria</taxon>
        <taxon>Aeromonadales</taxon>
        <taxon>Succinivibrionaceae</taxon>
        <taxon>Succinivibrionaceae incertae sedis</taxon>
        <taxon>Candidatus Avisuccinivibrio</taxon>
    </lineage>
</organism>
<name>A0A9D9GTQ1_9GAMM</name>
<sequence>MGKKSRRKRFGGLDNILGVISESYRKAKSFNDCVRLLLSPLDKYVTMVNLGLVDQEVLDRYKSCADKAKKTLLNLIESKGFLCELDGADMQALAFFNEQIHQAREIDAGFTAGKALDYGQIMRLHLLHDIISSFASNQLLAEYVGLMREEGVPVDVQALDINPSEMMYCQREILDSLYKALCERKDSGIVMDEAEAELHDLYEDLMLRYAQDFDLVYKASKRGELSEDKKISNVFFHAYFWQSIEDCRPMGQKLAARLGELEQRSGRSLRADPPGATPLKIFL</sequence>
<accession>A0A9D9GTQ1</accession>
<protein>
    <submittedName>
        <fullName evidence="1">Uncharacterized protein</fullName>
    </submittedName>
</protein>
<evidence type="ECO:0000313" key="2">
    <source>
        <dbReference type="Proteomes" id="UP000823631"/>
    </source>
</evidence>
<dbReference type="EMBL" id="JADINH010000203">
    <property type="protein sequence ID" value="MBO8416753.1"/>
    <property type="molecule type" value="Genomic_DNA"/>
</dbReference>
<comment type="caution">
    <text evidence="1">The sequence shown here is derived from an EMBL/GenBank/DDBJ whole genome shotgun (WGS) entry which is preliminary data.</text>
</comment>
<reference evidence="1" key="2">
    <citation type="journal article" date="2021" name="PeerJ">
        <title>Extensive microbial diversity within the chicken gut microbiome revealed by metagenomics and culture.</title>
        <authorList>
            <person name="Gilroy R."/>
            <person name="Ravi A."/>
            <person name="Getino M."/>
            <person name="Pursley I."/>
            <person name="Horton D.L."/>
            <person name="Alikhan N.F."/>
            <person name="Baker D."/>
            <person name="Gharbi K."/>
            <person name="Hall N."/>
            <person name="Watson M."/>
            <person name="Adriaenssens E.M."/>
            <person name="Foster-Nyarko E."/>
            <person name="Jarju S."/>
            <person name="Secka A."/>
            <person name="Antonio M."/>
            <person name="Oren A."/>
            <person name="Chaudhuri R.R."/>
            <person name="La Ragione R."/>
            <person name="Hildebrand F."/>
            <person name="Pallen M.J."/>
        </authorList>
    </citation>
    <scope>NUCLEOTIDE SEQUENCE</scope>
    <source>
        <strain evidence="1">17213</strain>
    </source>
</reference>
<gene>
    <name evidence="1" type="ORF">IAB19_10265</name>
</gene>
<reference evidence="1" key="1">
    <citation type="submission" date="2020-10" db="EMBL/GenBank/DDBJ databases">
        <authorList>
            <person name="Gilroy R."/>
        </authorList>
    </citation>
    <scope>NUCLEOTIDE SEQUENCE</scope>
    <source>
        <strain evidence="1">17213</strain>
    </source>
</reference>
<evidence type="ECO:0000313" key="1">
    <source>
        <dbReference type="EMBL" id="MBO8416753.1"/>
    </source>
</evidence>
<proteinExistence type="predicted"/>
<dbReference type="AlphaFoldDB" id="A0A9D9GTQ1"/>
<dbReference type="Proteomes" id="UP000823631">
    <property type="component" value="Unassembled WGS sequence"/>
</dbReference>